<dbReference type="GO" id="GO:0000271">
    <property type="term" value="P:polysaccharide biosynthetic process"/>
    <property type="evidence" value="ECO:0007669"/>
    <property type="project" value="TreeGrafter"/>
</dbReference>
<dbReference type="PANTHER" id="PTHR30244">
    <property type="entry name" value="TRANSAMINASE"/>
    <property type="match status" value="1"/>
</dbReference>
<evidence type="ECO:0008006" key="6">
    <source>
        <dbReference type="Google" id="ProtNLM"/>
    </source>
</evidence>
<dbReference type="GO" id="GO:0030170">
    <property type="term" value="F:pyridoxal phosphate binding"/>
    <property type="evidence" value="ECO:0007669"/>
    <property type="project" value="TreeGrafter"/>
</dbReference>
<gene>
    <name evidence="4" type="ORF">A3B56_00780</name>
</gene>
<evidence type="ECO:0000256" key="3">
    <source>
        <dbReference type="RuleBase" id="RU004508"/>
    </source>
</evidence>
<dbReference type="InterPro" id="IPR000653">
    <property type="entry name" value="DegT/StrS_aminotransferase"/>
</dbReference>
<comment type="similarity">
    <text evidence="3">Belongs to the DegT/DnrJ/EryC1 family.</text>
</comment>
<sequence>MIAHIISPSISPNTERDDVHLAINTLCSPSSWKTGDAVGQVESWFRRYFNVDTVASTNSGRSALMMLLQAFRIGTGDEVIIQAFTCVAVPEVVMWMGATPVYGDIDRSTYNIAPHALTKAITKKTKAIIIQHTFGIPASVREIVSIAHKHDIVVIEDCAHSLGATVGKNKVGSFGDASFFSFGRDKVISSVFGGIALLHKTPLVNHRVISAFLRRKESLSVPSYGWIAQQLLHPILMNIGILPLYRVFGIGKLALVLFQKIHVLSFPVYPDEAKGIRPPVFPARLPNALAILARNQLKKLYRFNVKRQLIAKRYGTVVSGAIYLRYPVYVDDPDSVCRNAKKKGIHLGRWYSHVVDPSWVDLPAVGYTPGQCPVAEDVSRHVLNLPTYPAMREKDVRNVLIVIEHL</sequence>
<dbReference type="EMBL" id="MGAU01000039">
    <property type="protein sequence ID" value="OGK54131.1"/>
    <property type="molecule type" value="Genomic_DNA"/>
</dbReference>
<evidence type="ECO:0000313" key="4">
    <source>
        <dbReference type="EMBL" id="OGK54131.1"/>
    </source>
</evidence>
<evidence type="ECO:0000256" key="1">
    <source>
        <dbReference type="PIRSR" id="PIRSR000390-1"/>
    </source>
</evidence>
<keyword evidence="2 3" id="KW-0663">Pyridoxal phosphate</keyword>
<dbReference type="GO" id="GO:0008483">
    <property type="term" value="F:transaminase activity"/>
    <property type="evidence" value="ECO:0007669"/>
    <property type="project" value="TreeGrafter"/>
</dbReference>
<proteinExistence type="inferred from homology"/>
<dbReference type="AlphaFoldDB" id="A0A1F7JEU2"/>
<organism evidence="4 5">
    <name type="scientific">Candidatus Roizmanbacteria bacterium RIFCSPLOWO2_01_FULL_45_11</name>
    <dbReference type="NCBI Taxonomy" id="1802070"/>
    <lineage>
        <taxon>Bacteria</taxon>
        <taxon>Candidatus Roizmaniibacteriota</taxon>
    </lineage>
</organism>
<dbReference type="Pfam" id="PF01041">
    <property type="entry name" value="DegT_DnrJ_EryC1"/>
    <property type="match status" value="2"/>
</dbReference>
<name>A0A1F7JEU2_9BACT</name>
<dbReference type="PIRSF" id="PIRSF000390">
    <property type="entry name" value="PLP_StrS"/>
    <property type="match status" value="1"/>
</dbReference>
<accession>A0A1F7JEU2</accession>
<evidence type="ECO:0000256" key="2">
    <source>
        <dbReference type="PIRSR" id="PIRSR000390-2"/>
    </source>
</evidence>
<reference evidence="4 5" key="1">
    <citation type="journal article" date="2016" name="Nat. Commun.">
        <title>Thousands of microbial genomes shed light on interconnected biogeochemical processes in an aquifer system.</title>
        <authorList>
            <person name="Anantharaman K."/>
            <person name="Brown C.T."/>
            <person name="Hug L.A."/>
            <person name="Sharon I."/>
            <person name="Castelle C.J."/>
            <person name="Probst A.J."/>
            <person name="Thomas B.C."/>
            <person name="Singh A."/>
            <person name="Wilkins M.J."/>
            <person name="Karaoz U."/>
            <person name="Brodie E.L."/>
            <person name="Williams K.H."/>
            <person name="Hubbard S.S."/>
            <person name="Banfield J.F."/>
        </authorList>
    </citation>
    <scope>NUCLEOTIDE SEQUENCE [LARGE SCALE GENOMIC DNA]</scope>
</reference>
<dbReference type="Gene3D" id="3.40.640.10">
    <property type="entry name" value="Type I PLP-dependent aspartate aminotransferase-like (Major domain)"/>
    <property type="match status" value="1"/>
</dbReference>
<protein>
    <recommendedName>
        <fullName evidence="6">Aminotransferase DegT</fullName>
    </recommendedName>
</protein>
<dbReference type="PANTHER" id="PTHR30244:SF34">
    <property type="entry name" value="DTDP-4-AMINO-4,6-DIDEOXYGALACTOSE TRANSAMINASE"/>
    <property type="match status" value="1"/>
</dbReference>
<dbReference type="InterPro" id="IPR015424">
    <property type="entry name" value="PyrdxlP-dep_Trfase"/>
</dbReference>
<dbReference type="InterPro" id="IPR015421">
    <property type="entry name" value="PyrdxlP-dep_Trfase_major"/>
</dbReference>
<dbReference type="Proteomes" id="UP000178486">
    <property type="component" value="Unassembled WGS sequence"/>
</dbReference>
<dbReference type="InterPro" id="IPR015422">
    <property type="entry name" value="PyrdxlP-dep_Trfase_small"/>
</dbReference>
<feature type="modified residue" description="N6-(pyridoxal phosphate)lysine" evidence="2">
    <location>
        <position position="186"/>
    </location>
</feature>
<evidence type="ECO:0000313" key="5">
    <source>
        <dbReference type="Proteomes" id="UP000178486"/>
    </source>
</evidence>
<dbReference type="Gene3D" id="3.90.1150.10">
    <property type="entry name" value="Aspartate Aminotransferase, domain 1"/>
    <property type="match status" value="1"/>
</dbReference>
<dbReference type="SUPFAM" id="SSF53383">
    <property type="entry name" value="PLP-dependent transferases"/>
    <property type="match status" value="1"/>
</dbReference>
<comment type="caution">
    <text evidence="4">The sequence shown here is derived from an EMBL/GenBank/DDBJ whole genome shotgun (WGS) entry which is preliminary data.</text>
</comment>
<feature type="active site" description="Proton acceptor" evidence="1">
    <location>
        <position position="186"/>
    </location>
</feature>